<name>A0A364Y9A4_9BACT</name>
<keyword evidence="3" id="KW-1185">Reference proteome</keyword>
<dbReference type="InterPro" id="IPR015797">
    <property type="entry name" value="NUDIX_hydrolase-like_dom_sf"/>
</dbReference>
<organism evidence="2 3">
    <name type="scientific">Pseudochryseolinea flava</name>
    <dbReference type="NCBI Taxonomy" id="2059302"/>
    <lineage>
        <taxon>Bacteria</taxon>
        <taxon>Pseudomonadati</taxon>
        <taxon>Bacteroidota</taxon>
        <taxon>Cytophagia</taxon>
        <taxon>Cytophagales</taxon>
        <taxon>Fulvivirgaceae</taxon>
        <taxon>Pseudochryseolinea</taxon>
    </lineage>
</organism>
<dbReference type="PANTHER" id="PTHR43736">
    <property type="entry name" value="ADP-RIBOSE PYROPHOSPHATASE"/>
    <property type="match status" value="1"/>
</dbReference>
<dbReference type="OrthoDB" id="636676at2"/>
<evidence type="ECO:0000259" key="1">
    <source>
        <dbReference type="PROSITE" id="PS51462"/>
    </source>
</evidence>
<keyword evidence="2" id="KW-0378">Hydrolase</keyword>
<dbReference type="Proteomes" id="UP000251889">
    <property type="component" value="Unassembled WGS sequence"/>
</dbReference>
<dbReference type="SUPFAM" id="SSF52374">
    <property type="entry name" value="Nucleotidylyl transferase"/>
    <property type="match status" value="1"/>
</dbReference>
<sequence length="300" mass="34445">MQKLSTLGVIIARFQVLRLADGHHTLIKRVQEKHDKIVLVLGTTPVKGSVFNPFDFSQREKMIKQEYPSLEVLSLSDHPLDTQWSLNLDAVLQQKYPGQDFLLYGSSDRFSSFYTGKYGTVDLPLHHENDADQIKAMLRDGVNNPHFQAGMLYGYAQPYPKVHPTVDVAIFRKNQTEILLGMKTIDQVWRLPGGFSDPTDESFEAAALRELEEECGKMIVSPLRYEGSFRVKDWRYKNERDKIITTLFSADHVSGDPVGNDDIAEVQWFEMHTVHKMMVQGKLAKEHTPHFELLLTRYLH</sequence>
<reference evidence="2 3" key="1">
    <citation type="submission" date="2018-06" db="EMBL/GenBank/DDBJ databases">
        <title>Chryseolinea flavus sp. nov., a member of the phylum Bacteroidetes isolated from soil.</title>
        <authorList>
            <person name="Li Y."/>
            <person name="Wang J."/>
        </authorList>
    </citation>
    <scope>NUCLEOTIDE SEQUENCE [LARGE SCALE GENOMIC DNA]</scope>
    <source>
        <strain evidence="2 3">SDU1-6</strain>
    </source>
</reference>
<dbReference type="Gene3D" id="3.40.50.620">
    <property type="entry name" value="HUPs"/>
    <property type="match status" value="1"/>
</dbReference>
<dbReference type="RefSeq" id="WP_112745736.1">
    <property type="nucleotide sequence ID" value="NZ_QMFY01000001.1"/>
</dbReference>
<accession>A0A364Y9A4</accession>
<dbReference type="PROSITE" id="PS51462">
    <property type="entry name" value="NUDIX"/>
    <property type="match status" value="1"/>
</dbReference>
<dbReference type="CDD" id="cd02883">
    <property type="entry name" value="NUDIX_Hydrolase"/>
    <property type="match status" value="1"/>
</dbReference>
<dbReference type="Gene3D" id="3.90.79.10">
    <property type="entry name" value="Nucleoside Triphosphate Pyrophosphohydrolase"/>
    <property type="match status" value="1"/>
</dbReference>
<dbReference type="PANTHER" id="PTHR43736:SF1">
    <property type="entry name" value="DIHYDRONEOPTERIN TRIPHOSPHATE DIPHOSPHATASE"/>
    <property type="match status" value="1"/>
</dbReference>
<dbReference type="AlphaFoldDB" id="A0A364Y9A4"/>
<dbReference type="EMBL" id="QMFY01000001">
    <property type="protein sequence ID" value="RAW03520.1"/>
    <property type="molecule type" value="Genomic_DNA"/>
</dbReference>
<dbReference type="GO" id="GO:0016787">
    <property type="term" value="F:hydrolase activity"/>
    <property type="evidence" value="ECO:0007669"/>
    <property type="project" value="UniProtKB-KW"/>
</dbReference>
<gene>
    <name evidence="2" type="ORF">DQQ10_02275</name>
</gene>
<evidence type="ECO:0000313" key="2">
    <source>
        <dbReference type="EMBL" id="RAW03520.1"/>
    </source>
</evidence>
<evidence type="ECO:0000313" key="3">
    <source>
        <dbReference type="Proteomes" id="UP000251889"/>
    </source>
</evidence>
<dbReference type="InterPro" id="IPR000086">
    <property type="entry name" value="NUDIX_hydrolase_dom"/>
</dbReference>
<dbReference type="SUPFAM" id="SSF55811">
    <property type="entry name" value="Nudix"/>
    <property type="match status" value="1"/>
</dbReference>
<comment type="caution">
    <text evidence="2">The sequence shown here is derived from an EMBL/GenBank/DDBJ whole genome shotgun (WGS) entry which is preliminary data.</text>
</comment>
<proteinExistence type="predicted"/>
<feature type="domain" description="Nudix hydrolase" evidence="1">
    <location>
        <begin position="161"/>
        <end position="300"/>
    </location>
</feature>
<dbReference type="InterPro" id="IPR014729">
    <property type="entry name" value="Rossmann-like_a/b/a_fold"/>
</dbReference>
<dbReference type="Pfam" id="PF00293">
    <property type="entry name" value="NUDIX"/>
    <property type="match status" value="1"/>
</dbReference>
<protein>
    <submittedName>
        <fullName evidence="2">NUDIX hydrolase</fullName>
    </submittedName>
</protein>